<dbReference type="GO" id="GO:0005524">
    <property type="term" value="F:ATP binding"/>
    <property type="evidence" value="ECO:0007669"/>
    <property type="project" value="UniProtKB-KW"/>
</dbReference>
<dbReference type="InterPro" id="IPR032781">
    <property type="entry name" value="ABC_tran_Xtn"/>
</dbReference>
<dbReference type="Proteomes" id="UP000824241">
    <property type="component" value="Unassembled WGS sequence"/>
</dbReference>
<dbReference type="PROSITE" id="PS00211">
    <property type="entry name" value="ABC_TRANSPORTER_1"/>
    <property type="match status" value="2"/>
</dbReference>
<dbReference type="EMBL" id="DVHA01000292">
    <property type="protein sequence ID" value="HIR61698.1"/>
    <property type="molecule type" value="Genomic_DNA"/>
</dbReference>
<dbReference type="InterPro" id="IPR017871">
    <property type="entry name" value="ABC_transporter-like_CS"/>
</dbReference>
<feature type="domain" description="ABC transporter" evidence="5">
    <location>
        <begin position="328"/>
        <end position="545"/>
    </location>
</feature>
<evidence type="ECO:0000256" key="4">
    <source>
        <dbReference type="SAM" id="Coils"/>
    </source>
</evidence>
<gene>
    <name evidence="6" type="primary">abc-f</name>
    <name evidence="6" type="ORF">IAB37_09010</name>
</gene>
<dbReference type="InterPro" id="IPR003593">
    <property type="entry name" value="AAA+_ATPase"/>
</dbReference>
<name>A0A9D1DZ99_9FIRM</name>
<evidence type="ECO:0000313" key="7">
    <source>
        <dbReference type="Proteomes" id="UP000824241"/>
    </source>
</evidence>
<dbReference type="Gene3D" id="1.10.287.380">
    <property type="entry name" value="Valyl-tRNA synthetase, C-terminal domain"/>
    <property type="match status" value="1"/>
</dbReference>
<dbReference type="InterPro" id="IPR037118">
    <property type="entry name" value="Val-tRNA_synth_C_sf"/>
</dbReference>
<dbReference type="FunFam" id="3.40.50.300:FF:000011">
    <property type="entry name" value="Putative ABC transporter ATP-binding component"/>
    <property type="match status" value="1"/>
</dbReference>
<dbReference type="SUPFAM" id="SSF52540">
    <property type="entry name" value="P-loop containing nucleoside triphosphate hydrolases"/>
    <property type="match status" value="2"/>
</dbReference>
<accession>A0A9D1DZ99</accession>
<dbReference type="Gene3D" id="3.40.50.300">
    <property type="entry name" value="P-loop containing nucleotide triphosphate hydrolases"/>
    <property type="match status" value="2"/>
</dbReference>
<keyword evidence="4" id="KW-0175">Coiled coil</keyword>
<dbReference type="InterPro" id="IPR051309">
    <property type="entry name" value="ABCF_ATPase"/>
</dbReference>
<evidence type="ECO:0000259" key="5">
    <source>
        <dbReference type="PROSITE" id="PS50893"/>
    </source>
</evidence>
<reference evidence="6" key="2">
    <citation type="journal article" date="2021" name="PeerJ">
        <title>Extensive microbial diversity within the chicken gut microbiome revealed by metagenomics and culture.</title>
        <authorList>
            <person name="Gilroy R."/>
            <person name="Ravi A."/>
            <person name="Getino M."/>
            <person name="Pursley I."/>
            <person name="Horton D.L."/>
            <person name="Alikhan N.F."/>
            <person name="Baker D."/>
            <person name="Gharbi K."/>
            <person name="Hall N."/>
            <person name="Watson M."/>
            <person name="Adriaenssens E.M."/>
            <person name="Foster-Nyarko E."/>
            <person name="Jarju S."/>
            <person name="Secka A."/>
            <person name="Antonio M."/>
            <person name="Oren A."/>
            <person name="Chaudhuri R.R."/>
            <person name="La Ragione R."/>
            <person name="Hildebrand F."/>
            <person name="Pallen M.J."/>
        </authorList>
    </citation>
    <scope>NUCLEOTIDE SEQUENCE</scope>
    <source>
        <strain evidence="6">CHK189-12415</strain>
    </source>
</reference>
<feature type="domain" description="ABC transporter" evidence="5">
    <location>
        <begin position="3"/>
        <end position="260"/>
    </location>
</feature>
<dbReference type="PROSITE" id="PS50893">
    <property type="entry name" value="ABC_TRANSPORTER_2"/>
    <property type="match status" value="2"/>
</dbReference>
<dbReference type="InterPro" id="IPR032524">
    <property type="entry name" value="ABC_tran_C"/>
</dbReference>
<dbReference type="InterPro" id="IPR003439">
    <property type="entry name" value="ABC_transporter-like_ATP-bd"/>
</dbReference>
<dbReference type="InterPro" id="IPR027417">
    <property type="entry name" value="P-loop_NTPase"/>
</dbReference>
<evidence type="ECO:0000313" key="6">
    <source>
        <dbReference type="EMBL" id="HIR61698.1"/>
    </source>
</evidence>
<dbReference type="Pfam" id="PF12848">
    <property type="entry name" value="ABC_tran_Xtn"/>
    <property type="match status" value="1"/>
</dbReference>
<dbReference type="PANTHER" id="PTHR42855:SF2">
    <property type="entry name" value="DRUG RESISTANCE ABC TRANSPORTER,ATP-BINDING PROTEIN"/>
    <property type="match status" value="1"/>
</dbReference>
<dbReference type="GO" id="GO:0016887">
    <property type="term" value="F:ATP hydrolysis activity"/>
    <property type="evidence" value="ECO:0007669"/>
    <property type="project" value="InterPro"/>
</dbReference>
<dbReference type="Pfam" id="PF16326">
    <property type="entry name" value="ABC_tran_CTD"/>
    <property type="match status" value="1"/>
</dbReference>
<comment type="caution">
    <text evidence="6">The sequence shown here is derived from an EMBL/GenBank/DDBJ whole genome shotgun (WGS) entry which is preliminary data.</text>
</comment>
<dbReference type="GO" id="GO:0003677">
    <property type="term" value="F:DNA binding"/>
    <property type="evidence" value="ECO:0007669"/>
    <property type="project" value="InterPro"/>
</dbReference>
<dbReference type="CDD" id="cd03221">
    <property type="entry name" value="ABCF_EF-3"/>
    <property type="match status" value="2"/>
</dbReference>
<organism evidence="6 7">
    <name type="scientific">Candidatus Faecivivens stercoravium</name>
    <dbReference type="NCBI Taxonomy" id="2840803"/>
    <lineage>
        <taxon>Bacteria</taxon>
        <taxon>Bacillati</taxon>
        <taxon>Bacillota</taxon>
        <taxon>Clostridia</taxon>
        <taxon>Eubacteriales</taxon>
        <taxon>Oscillospiraceae</taxon>
        <taxon>Oscillospiraceae incertae sedis</taxon>
        <taxon>Candidatus Faecivivens</taxon>
    </lineage>
</organism>
<sequence length="639" mass="72648">MLISLQDIGVSFAGTTILEHITADVQEDSRIGLIGANGAGKSTLLNMITGELENEWGEIVRKPMLGVGYLHQNSGLTGGNTIRREMRSVFQKVLDAKEQLDDLQLDMGQLDPQSAEYKEKAAAYDKLLSYYEVNDGYTIDVKIQSVLNGMGFRGRDLDTRISTLSGGEKTRLALCKLLLAEPELLILDEPTNHLDFKTLRWLEEHLKEYKGAVIVVSHDRYFLDETAKEIWEVEFQSMRVFPGNYSKYKVLKADLMARWEKEYEAQQEEIADLEDYVARNLVRATTSKSAKSRVKKLERMERIERPREYNKEMSLRFTFGRDPVKEVLNAQELSLTVGEAGRKKHLFDHLSFVIERGDKVAVIGENGIGKSSLLKGLLGQLKFDSGRYKWGDEVKIGYFDQENRQLNPENTVLEELWSRYPQKTETEVRTELGRVLLQGEDVYKKVAVLSGGERAKLAFAVLMAEHKNFLMLDEPTNHLDLRSKEILEDALDEFEGTMLFVSHDRYLLRRVPDKIIEIFADHVEVFPGNYDYYMEKMAEKERLAAIQASAAPAPEKKPSAGAASYQKGKEARAAAAKARARVKALEKRLEELEAEIAEVEAQMTDPGLGYEALQELCAKLEELHKEQDADMEEWVELSE</sequence>
<evidence type="ECO:0000256" key="2">
    <source>
        <dbReference type="ARBA" id="ARBA00022741"/>
    </source>
</evidence>
<dbReference type="Pfam" id="PF00005">
    <property type="entry name" value="ABC_tran"/>
    <property type="match status" value="2"/>
</dbReference>
<feature type="coiled-coil region" evidence="4">
    <location>
        <begin position="568"/>
        <end position="633"/>
    </location>
</feature>
<dbReference type="FunFam" id="3.40.50.300:FF:000309">
    <property type="entry name" value="ABC transporter ATP-binding protein"/>
    <property type="match status" value="1"/>
</dbReference>
<protein>
    <submittedName>
        <fullName evidence="6">ABC-F type ribosomal protection protein</fullName>
    </submittedName>
</protein>
<keyword evidence="2" id="KW-0547">Nucleotide-binding</keyword>
<dbReference type="AlphaFoldDB" id="A0A9D1DZ99"/>
<evidence type="ECO:0000256" key="1">
    <source>
        <dbReference type="ARBA" id="ARBA00022737"/>
    </source>
</evidence>
<proteinExistence type="predicted"/>
<evidence type="ECO:0000256" key="3">
    <source>
        <dbReference type="ARBA" id="ARBA00022840"/>
    </source>
</evidence>
<reference evidence="6" key="1">
    <citation type="submission" date="2020-10" db="EMBL/GenBank/DDBJ databases">
        <authorList>
            <person name="Gilroy R."/>
        </authorList>
    </citation>
    <scope>NUCLEOTIDE SEQUENCE</scope>
    <source>
        <strain evidence="6">CHK189-12415</strain>
    </source>
</reference>
<dbReference type="PANTHER" id="PTHR42855">
    <property type="entry name" value="ABC TRANSPORTER ATP-BINDING SUBUNIT"/>
    <property type="match status" value="1"/>
</dbReference>
<keyword evidence="1" id="KW-0677">Repeat</keyword>
<keyword evidence="3" id="KW-0067">ATP-binding</keyword>
<dbReference type="SMART" id="SM00382">
    <property type="entry name" value="AAA"/>
    <property type="match status" value="2"/>
</dbReference>